<feature type="region of interest" description="Disordered" evidence="1">
    <location>
        <begin position="227"/>
        <end position="249"/>
    </location>
</feature>
<dbReference type="Pfam" id="PF03468">
    <property type="entry name" value="XS"/>
    <property type="match status" value="1"/>
</dbReference>
<organism evidence="3 4">
    <name type="scientific">Dovyalis caffra</name>
    <dbReference type="NCBI Taxonomy" id="77055"/>
    <lineage>
        <taxon>Eukaryota</taxon>
        <taxon>Viridiplantae</taxon>
        <taxon>Streptophyta</taxon>
        <taxon>Embryophyta</taxon>
        <taxon>Tracheophyta</taxon>
        <taxon>Spermatophyta</taxon>
        <taxon>Magnoliopsida</taxon>
        <taxon>eudicotyledons</taxon>
        <taxon>Gunneridae</taxon>
        <taxon>Pentapetalae</taxon>
        <taxon>rosids</taxon>
        <taxon>fabids</taxon>
        <taxon>Malpighiales</taxon>
        <taxon>Salicaceae</taxon>
        <taxon>Flacourtieae</taxon>
        <taxon>Dovyalis</taxon>
    </lineage>
</organism>
<protein>
    <recommendedName>
        <fullName evidence="2">XS domain-containing protein</fullName>
    </recommendedName>
</protein>
<dbReference type="PANTHER" id="PTHR46602:SF10">
    <property type="entry name" value="RING-TYPE DOMAIN-CONTAINING PROTEIN"/>
    <property type="match status" value="1"/>
</dbReference>
<dbReference type="PANTHER" id="PTHR46602">
    <property type="entry name" value="PROTEIN SUPPRESSOR OF GENE SILENCING 3"/>
    <property type="match status" value="1"/>
</dbReference>
<evidence type="ECO:0000256" key="1">
    <source>
        <dbReference type="SAM" id="MobiDB-lite"/>
    </source>
</evidence>
<dbReference type="InterPro" id="IPR005380">
    <property type="entry name" value="XS_domain"/>
</dbReference>
<sequence>MAVEPAFFDLLNVNDPYCPSFLYQNESEDEILLALLDAEFAEELQFQEALKASLISCQMPSNVSSSTPSKTNMEAISGHKIEPSPQVLEKGESSLSSSDLSLEKKEYDQIIKNESSRQIFCLGCSNTIEQSKKQPVSHGAERIISLNSAHDGYRKMAEIIAAKQETIPQSPNANAQEDKGVDQNSDIPLNVNFESPVGRGNGGPRPTSRYFRNIAAQSVECLPVGQIRNGRGGFDSSSTPRKDSEAGQERVANDIQNNVTAALDDHDDSDVLDDNKKSRLFKELAPEDVNEPTVQLYYPVCQAVSGATKCYQGLQALISHAKTTGGKGAKFHGEFAQLLEESFRSKGTSDSPAGEVLSKWKGLKDEKKDHEIVWPPMVVVWNTKSREKDEKNKWVGMTNQELLDKFSSYDAIEKAQQAYNSRGHCGMSILIFESSARGYLEAERLDKHFADQGTGRKVWNKSPVYLLPSGEHQLHGYMAEKEDVDHFNKYSRGKLKYEIRSYQAMVVNRIRQMSEDNHRLIWLNNRVAEQERQAKLLEESNGIMLKSLQEAMNEIKVLRERIKLPHEQNIEEMDFQEQFSKDQMKSILEDRDKKEGDLESPKEEEEHENAHESNESPSNIKHGKYRVRKYLANTGKLVEEQGGQDGRNKEEEVKGRRILIAQRRSRSMNTFMNPMEVRQINSVTNTELGSVADKLKLMEDSLELGGTSRTKVIQWLQAAFMRLKS</sequence>
<feature type="domain" description="XS" evidence="2">
    <location>
        <begin position="369"/>
        <end position="485"/>
    </location>
</feature>
<dbReference type="Proteomes" id="UP001314170">
    <property type="component" value="Unassembled WGS sequence"/>
</dbReference>
<evidence type="ECO:0000313" key="4">
    <source>
        <dbReference type="Proteomes" id="UP001314170"/>
    </source>
</evidence>
<accession>A0AAV1RJJ2</accession>
<comment type="caution">
    <text evidence="3">The sequence shown here is derived from an EMBL/GenBank/DDBJ whole genome shotgun (WGS) entry which is preliminary data.</text>
</comment>
<keyword evidence="4" id="KW-1185">Reference proteome</keyword>
<proteinExistence type="predicted"/>
<name>A0AAV1RJJ2_9ROSI</name>
<dbReference type="InterPro" id="IPR038588">
    <property type="entry name" value="XS_domain_sf"/>
</dbReference>
<evidence type="ECO:0000259" key="2">
    <source>
        <dbReference type="Pfam" id="PF03468"/>
    </source>
</evidence>
<feature type="compositionally biased region" description="Basic and acidic residues" evidence="1">
    <location>
        <begin position="240"/>
        <end position="249"/>
    </location>
</feature>
<dbReference type="EMBL" id="CAWUPB010000994">
    <property type="protein sequence ID" value="CAK7336382.1"/>
    <property type="molecule type" value="Genomic_DNA"/>
</dbReference>
<evidence type="ECO:0000313" key="3">
    <source>
        <dbReference type="EMBL" id="CAK7336382.1"/>
    </source>
</evidence>
<dbReference type="GO" id="GO:0051607">
    <property type="term" value="P:defense response to virus"/>
    <property type="evidence" value="ECO:0007669"/>
    <property type="project" value="InterPro"/>
</dbReference>
<feature type="region of interest" description="Disordered" evidence="1">
    <location>
        <begin position="591"/>
        <end position="624"/>
    </location>
</feature>
<dbReference type="InterPro" id="IPR044287">
    <property type="entry name" value="SGS3"/>
</dbReference>
<feature type="compositionally biased region" description="Basic and acidic residues" evidence="1">
    <location>
        <begin position="591"/>
        <end position="601"/>
    </location>
</feature>
<reference evidence="3 4" key="1">
    <citation type="submission" date="2024-01" db="EMBL/GenBank/DDBJ databases">
        <authorList>
            <person name="Waweru B."/>
        </authorList>
    </citation>
    <scope>NUCLEOTIDE SEQUENCE [LARGE SCALE GENOMIC DNA]</scope>
</reference>
<gene>
    <name evidence="3" type="ORF">DCAF_LOCUS11390</name>
</gene>
<dbReference type="AlphaFoldDB" id="A0AAV1RJJ2"/>
<dbReference type="GO" id="GO:0031047">
    <property type="term" value="P:regulatory ncRNA-mediated gene silencing"/>
    <property type="evidence" value="ECO:0007669"/>
    <property type="project" value="InterPro"/>
</dbReference>
<dbReference type="Gene3D" id="3.30.70.2890">
    <property type="entry name" value="XS domain"/>
    <property type="match status" value="1"/>
</dbReference>